<proteinExistence type="inferred from homology"/>
<dbReference type="SUPFAM" id="SSF53955">
    <property type="entry name" value="Lysozyme-like"/>
    <property type="match status" value="1"/>
</dbReference>
<accession>A0A176RVC6</accession>
<sequence length="394" mass="44581">MHDKMRQRKMKGVAAILLALITSSLLYMPTAYPQTLDEMARRAAQKYKVDASLVCAIINQESRWRQNVVSHAGAIGLMQIMPTTGKKACGLETKELYDPSQNINCGVYYFSEQLKRFGSAKFALCAYNAGPHRVKKYKGCPPFKETMNYHRKILAAWKGKKTCPRGLKAGKPPVIIKKNNAHLSAKGVADYRFIEGDFEPPEWWKLVCESLDVVYDREITQTEPKSVGKLATMPEQIKTWLSILDATVDDIYRDELRLKGSTAMLRSIIEENIRNACPLETDKSPQPSFKETKLSAKGIADDRFSEDDFEPAEWWTLVCESVDVLYNIEIAKTEAKSLGQPATTPEQIKTWLSILDATVDDIYEDEEREKGSAAMHRSQIEENIRRACPEGRSD</sequence>
<feature type="region of interest" description="Disordered" evidence="2">
    <location>
        <begin position="367"/>
        <end position="394"/>
    </location>
</feature>
<gene>
    <name evidence="4" type="ORF">THIOM_004626</name>
</gene>
<reference evidence="4 5" key="1">
    <citation type="submission" date="2016-05" db="EMBL/GenBank/DDBJ databases">
        <title>Single-cell genome of chain-forming Candidatus Thiomargarita nelsonii and comparison to other large sulfur-oxidizing bacteria.</title>
        <authorList>
            <person name="Winkel M."/>
            <person name="Salman V."/>
            <person name="Woyke T."/>
            <person name="Schulz-Vogt H."/>
            <person name="Richter M."/>
            <person name="Flood B."/>
            <person name="Bailey J."/>
            <person name="Amann R."/>
            <person name="Mussmann M."/>
        </authorList>
    </citation>
    <scope>NUCLEOTIDE SEQUENCE [LARGE SCALE GENOMIC DNA]</scope>
    <source>
        <strain evidence="4 5">THI036</strain>
    </source>
</reference>
<keyword evidence="5" id="KW-1185">Reference proteome</keyword>
<dbReference type="PANTHER" id="PTHR37423:SF2">
    <property type="entry name" value="MEMBRANE-BOUND LYTIC MUREIN TRANSGLYCOSYLASE C"/>
    <property type="match status" value="1"/>
</dbReference>
<dbReference type="InterPro" id="IPR023346">
    <property type="entry name" value="Lysozyme-like_dom_sf"/>
</dbReference>
<evidence type="ECO:0000259" key="3">
    <source>
        <dbReference type="Pfam" id="PF01464"/>
    </source>
</evidence>
<dbReference type="Gene3D" id="1.10.530.10">
    <property type="match status" value="1"/>
</dbReference>
<organism evidence="4 5">
    <name type="scientific">Candidatus Thiomargarita nelsonii</name>
    <dbReference type="NCBI Taxonomy" id="1003181"/>
    <lineage>
        <taxon>Bacteria</taxon>
        <taxon>Pseudomonadati</taxon>
        <taxon>Pseudomonadota</taxon>
        <taxon>Gammaproteobacteria</taxon>
        <taxon>Thiotrichales</taxon>
        <taxon>Thiotrichaceae</taxon>
        <taxon>Thiomargarita</taxon>
    </lineage>
</organism>
<feature type="domain" description="Transglycosylase SLT" evidence="3">
    <location>
        <begin position="39"/>
        <end position="145"/>
    </location>
</feature>
<evidence type="ECO:0000313" key="5">
    <source>
        <dbReference type="Proteomes" id="UP000076962"/>
    </source>
</evidence>
<dbReference type="CDD" id="cd00254">
    <property type="entry name" value="LT-like"/>
    <property type="match status" value="1"/>
</dbReference>
<protein>
    <submittedName>
        <fullName evidence="4">Secreted protein containing Lytic transglycosylase-like, catalytic domain protein</fullName>
    </submittedName>
</protein>
<name>A0A176RVC6_9GAMM</name>
<dbReference type="EMBL" id="LUTY01002688">
    <property type="protein sequence ID" value="OAD19722.1"/>
    <property type="molecule type" value="Genomic_DNA"/>
</dbReference>
<evidence type="ECO:0000256" key="1">
    <source>
        <dbReference type="ARBA" id="ARBA00007734"/>
    </source>
</evidence>
<comment type="similarity">
    <text evidence="1">Belongs to the transglycosylase Slt family.</text>
</comment>
<evidence type="ECO:0000256" key="2">
    <source>
        <dbReference type="SAM" id="MobiDB-lite"/>
    </source>
</evidence>
<comment type="caution">
    <text evidence="4">The sequence shown here is derived from an EMBL/GenBank/DDBJ whole genome shotgun (WGS) entry which is preliminary data.</text>
</comment>
<dbReference type="Pfam" id="PF01464">
    <property type="entry name" value="SLT"/>
    <property type="match status" value="1"/>
</dbReference>
<dbReference type="Proteomes" id="UP000076962">
    <property type="component" value="Unassembled WGS sequence"/>
</dbReference>
<dbReference type="PANTHER" id="PTHR37423">
    <property type="entry name" value="SOLUBLE LYTIC MUREIN TRANSGLYCOSYLASE-RELATED"/>
    <property type="match status" value="1"/>
</dbReference>
<dbReference type="AlphaFoldDB" id="A0A176RVC6"/>
<evidence type="ECO:0000313" key="4">
    <source>
        <dbReference type="EMBL" id="OAD19722.1"/>
    </source>
</evidence>
<feature type="compositionally biased region" description="Basic and acidic residues" evidence="2">
    <location>
        <begin position="378"/>
        <end position="394"/>
    </location>
</feature>
<dbReference type="InterPro" id="IPR008258">
    <property type="entry name" value="Transglycosylase_SLT_dom_1"/>
</dbReference>